<feature type="region of interest" description="Disordered" evidence="8">
    <location>
        <begin position="397"/>
        <end position="434"/>
    </location>
</feature>
<dbReference type="Pfam" id="PF00271">
    <property type="entry name" value="Helicase_C"/>
    <property type="match status" value="1"/>
</dbReference>
<evidence type="ECO:0000256" key="4">
    <source>
        <dbReference type="ARBA" id="ARBA00023125"/>
    </source>
</evidence>
<evidence type="ECO:0000313" key="12">
    <source>
        <dbReference type="Proteomes" id="UP000290288"/>
    </source>
</evidence>
<evidence type="ECO:0000256" key="8">
    <source>
        <dbReference type="SAM" id="MobiDB-lite"/>
    </source>
</evidence>
<dbReference type="InterPro" id="IPR027417">
    <property type="entry name" value="P-loop_NTPase"/>
</dbReference>
<dbReference type="GO" id="GO:0003677">
    <property type="term" value="F:DNA binding"/>
    <property type="evidence" value="ECO:0007669"/>
    <property type="project" value="UniProtKB-KW"/>
</dbReference>
<feature type="compositionally biased region" description="Basic and acidic residues" evidence="8">
    <location>
        <begin position="617"/>
        <end position="687"/>
    </location>
</feature>
<dbReference type="GO" id="GO:0000724">
    <property type="term" value="P:double-strand break repair via homologous recombination"/>
    <property type="evidence" value="ECO:0007669"/>
    <property type="project" value="TreeGrafter"/>
</dbReference>
<keyword evidence="2" id="KW-0547">Nucleotide-binding</keyword>
<accession>A0A4Q2DAP4</accession>
<dbReference type="InterPro" id="IPR014001">
    <property type="entry name" value="Helicase_ATP-bd"/>
</dbReference>
<dbReference type="PROSITE" id="PS51194">
    <property type="entry name" value="HELICASE_CTER"/>
    <property type="match status" value="1"/>
</dbReference>
<dbReference type="STRING" id="2316362.A0A4Q2DAP4"/>
<dbReference type="EMBL" id="SDEE01000514">
    <property type="protein sequence ID" value="RXW15756.1"/>
    <property type="molecule type" value="Genomic_DNA"/>
</dbReference>
<comment type="similarity">
    <text evidence="1">Belongs to the helicase family. RecQ subfamily.</text>
</comment>
<dbReference type="EC" id="5.6.2.4" evidence="7"/>
<dbReference type="InterPro" id="IPR001650">
    <property type="entry name" value="Helicase_C-like"/>
</dbReference>
<evidence type="ECO:0000256" key="3">
    <source>
        <dbReference type="ARBA" id="ARBA00022840"/>
    </source>
</evidence>
<dbReference type="SUPFAM" id="SSF52540">
    <property type="entry name" value="P-loop containing nucleoside triphosphate hydrolases"/>
    <property type="match status" value="1"/>
</dbReference>
<dbReference type="GO" id="GO:0009378">
    <property type="term" value="F:four-way junction helicase activity"/>
    <property type="evidence" value="ECO:0007669"/>
    <property type="project" value="TreeGrafter"/>
</dbReference>
<organism evidence="11 12">
    <name type="scientific">Candolleomyces aberdarensis</name>
    <dbReference type="NCBI Taxonomy" id="2316362"/>
    <lineage>
        <taxon>Eukaryota</taxon>
        <taxon>Fungi</taxon>
        <taxon>Dikarya</taxon>
        <taxon>Basidiomycota</taxon>
        <taxon>Agaricomycotina</taxon>
        <taxon>Agaricomycetes</taxon>
        <taxon>Agaricomycetidae</taxon>
        <taxon>Agaricales</taxon>
        <taxon>Agaricineae</taxon>
        <taxon>Psathyrellaceae</taxon>
        <taxon>Candolleomyces</taxon>
    </lineage>
</organism>
<keyword evidence="5" id="KW-0413">Isomerase</keyword>
<evidence type="ECO:0000259" key="10">
    <source>
        <dbReference type="PROSITE" id="PS51194"/>
    </source>
</evidence>
<feature type="domain" description="Helicase C-terminal" evidence="10">
    <location>
        <begin position="270"/>
        <end position="415"/>
    </location>
</feature>
<evidence type="ECO:0000256" key="5">
    <source>
        <dbReference type="ARBA" id="ARBA00023235"/>
    </source>
</evidence>
<dbReference type="SMART" id="SM00487">
    <property type="entry name" value="DEXDc"/>
    <property type="match status" value="1"/>
</dbReference>
<keyword evidence="4" id="KW-0238">DNA-binding</keyword>
<evidence type="ECO:0000256" key="7">
    <source>
        <dbReference type="ARBA" id="ARBA00034808"/>
    </source>
</evidence>
<dbReference type="Gene3D" id="3.40.50.300">
    <property type="entry name" value="P-loop containing nucleotide triphosphate hydrolases"/>
    <property type="match status" value="2"/>
</dbReference>
<comment type="caution">
    <text evidence="11">The sequence shown here is derived from an EMBL/GenBank/DDBJ whole genome shotgun (WGS) entry which is preliminary data.</text>
</comment>
<evidence type="ECO:0000256" key="1">
    <source>
        <dbReference type="ARBA" id="ARBA00005446"/>
    </source>
</evidence>
<dbReference type="SMART" id="SM00490">
    <property type="entry name" value="HELICc"/>
    <property type="match status" value="1"/>
</dbReference>
<proteinExistence type="inferred from homology"/>
<keyword evidence="12" id="KW-1185">Reference proteome</keyword>
<feature type="compositionally biased region" description="Polar residues" evidence="8">
    <location>
        <begin position="500"/>
        <end position="519"/>
    </location>
</feature>
<dbReference type="Proteomes" id="UP000290288">
    <property type="component" value="Unassembled WGS sequence"/>
</dbReference>
<dbReference type="GO" id="GO:0005524">
    <property type="term" value="F:ATP binding"/>
    <property type="evidence" value="ECO:0007669"/>
    <property type="project" value="UniProtKB-KW"/>
</dbReference>
<dbReference type="InterPro" id="IPR011545">
    <property type="entry name" value="DEAD/DEAH_box_helicase_dom"/>
</dbReference>
<dbReference type="PANTHER" id="PTHR13710:SF105">
    <property type="entry name" value="ATP-DEPENDENT DNA HELICASE Q1"/>
    <property type="match status" value="1"/>
</dbReference>
<feature type="region of interest" description="Disordered" evidence="8">
    <location>
        <begin position="480"/>
        <end position="537"/>
    </location>
</feature>
<protein>
    <recommendedName>
        <fullName evidence="7">DNA 3'-5' helicase</fullName>
        <ecNumber evidence="7">5.6.2.4</ecNumber>
    </recommendedName>
</protein>
<dbReference type="GO" id="GO:0005694">
    <property type="term" value="C:chromosome"/>
    <property type="evidence" value="ECO:0007669"/>
    <property type="project" value="TreeGrafter"/>
</dbReference>
<evidence type="ECO:0000313" key="11">
    <source>
        <dbReference type="EMBL" id="RXW15756.1"/>
    </source>
</evidence>
<gene>
    <name evidence="11" type="ORF">EST38_g10098</name>
</gene>
<name>A0A4Q2DAP4_9AGAR</name>
<dbReference type="Pfam" id="PF00270">
    <property type="entry name" value="DEAD"/>
    <property type="match status" value="1"/>
</dbReference>
<reference evidence="11 12" key="1">
    <citation type="submission" date="2019-01" db="EMBL/GenBank/DDBJ databases">
        <title>Draft genome sequence of Psathyrella aberdarensis IHI B618.</title>
        <authorList>
            <person name="Buettner E."/>
            <person name="Kellner H."/>
        </authorList>
    </citation>
    <scope>NUCLEOTIDE SEQUENCE [LARGE SCALE GENOMIC DNA]</scope>
    <source>
        <strain evidence="11 12">IHI B618</strain>
    </source>
</reference>
<feature type="region of interest" description="Disordered" evidence="8">
    <location>
        <begin position="617"/>
        <end position="694"/>
    </location>
</feature>
<dbReference type="AlphaFoldDB" id="A0A4Q2DAP4"/>
<dbReference type="GO" id="GO:0005737">
    <property type="term" value="C:cytoplasm"/>
    <property type="evidence" value="ECO:0007669"/>
    <property type="project" value="TreeGrafter"/>
</dbReference>
<dbReference type="PANTHER" id="PTHR13710">
    <property type="entry name" value="DNA HELICASE RECQ FAMILY MEMBER"/>
    <property type="match status" value="1"/>
</dbReference>
<dbReference type="GO" id="GO:0043138">
    <property type="term" value="F:3'-5' DNA helicase activity"/>
    <property type="evidence" value="ECO:0007669"/>
    <property type="project" value="UniProtKB-EC"/>
</dbReference>
<feature type="domain" description="Helicase ATP-binding" evidence="9">
    <location>
        <begin position="60"/>
        <end position="232"/>
    </location>
</feature>
<dbReference type="PROSITE" id="PS51192">
    <property type="entry name" value="HELICASE_ATP_BIND_1"/>
    <property type="match status" value="1"/>
</dbReference>
<evidence type="ECO:0000256" key="6">
    <source>
        <dbReference type="ARBA" id="ARBA00034617"/>
    </source>
</evidence>
<comment type="catalytic activity">
    <reaction evidence="6">
        <text>Couples ATP hydrolysis with the unwinding of duplex DNA by translocating in the 3'-5' direction.</text>
        <dbReference type="EC" id="5.6.2.4"/>
    </reaction>
</comment>
<feature type="compositionally biased region" description="Acidic residues" evidence="8">
    <location>
        <begin position="412"/>
        <end position="430"/>
    </location>
</feature>
<dbReference type="CDD" id="cd17920">
    <property type="entry name" value="DEXHc_RecQ"/>
    <property type="match status" value="1"/>
</dbReference>
<sequence>MITAQTHACSKAQSYQNLSEARKKAQAGHGFSSEKTRADIVLEFTARFGKAPYEWQVDVTEALILGLDSVVIAGTGFGKTMPFMMALLKDRKAKTVIISPLKVLQQDQVRRFRKMGISAVAVNGDTWSNQLKSNLEHGQYQAIFTSPEMCLQHPQFRGFLSDAVIANDIVMIVIDEAHCISQWGGEFRKEYSQLDKLRVFFPTHVPFLITSATLTPAVLVEIQAQLDFELDDTFFLNLGNDRPNIKMSIQAVKTPADYDAVIPLLTHSGHLPQTREDLCKTIVFVNKVPSSQHCSRYIKSLFLPELRQYVDVLHAYRTRRTKRRLMKQFRKGNILVLVATEAAGMGADIPDIEQVLQLGVPQSLAVWVQRAGRAGRSPNINARAILLVEQAVFQRRRKSSKQKNQESQLADEASDADSGGESDGDTDREELETVKKVETPLMKWVEARECRRDVLDDHFSNPPGRKAPTNGCCDNCSMPTDSQPTTPPGSLPCSRPATPEGQQPPHTHSTPSRNVNINGKRQMESRPPPARRPKAQADAARSALIAWRYDIKRCFYSPSGYTAEAVLPTRFLNALATQRHISSLHTLEQHVKAEWVLGQDHFDDAFSIVRRIDDAEKTRQDEVKRQKMLDEARKQEEKAEKQRAREEAKATAARQKEERARERAAEKARKDAQKAAERRARQVERQAKIPPATPLGLKAGLGHFVATPATTSSAGYLTPVSQPIESGMMHTVSVLYYGPCKANRHHK</sequence>
<keyword evidence="3" id="KW-0067">ATP-binding</keyword>
<evidence type="ECO:0000256" key="2">
    <source>
        <dbReference type="ARBA" id="ARBA00022741"/>
    </source>
</evidence>
<evidence type="ECO:0000259" key="9">
    <source>
        <dbReference type="PROSITE" id="PS51192"/>
    </source>
</evidence>
<dbReference type="OrthoDB" id="10261556at2759"/>